<accession>A0AAD9T974</accession>
<evidence type="ECO:0000256" key="7">
    <source>
        <dbReference type="SAM" id="Phobius"/>
    </source>
</evidence>
<comment type="caution">
    <text evidence="9">The sequence shown here is derived from an EMBL/GenBank/DDBJ whole genome shotgun (WGS) entry which is preliminary data.</text>
</comment>
<dbReference type="EMBL" id="MU849678">
    <property type="protein sequence ID" value="KAK2631497.1"/>
    <property type="molecule type" value="Genomic_DNA"/>
</dbReference>
<feature type="transmembrane region" description="Helical" evidence="7">
    <location>
        <begin position="108"/>
        <end position="134"/>
    </location>
</feature>
<feature type="domain" description="PGG" evidence="8">
    <location>
        <begin position="30"/>
        <end position="129"/>
    </location>
</feature>
<proteinExistence type="predicted"/>
<evidence type="ECO:0000256" key="3">
    <source>
        <dbReference type="ARBA" id="ARBA00022737"/>
    </source>
</evidence>
<evidence type="ECO:0000313" key="10">
    <source>
        <dbReference type="Proteomes" id="UP000030711"/>
    </source>
</evidence>
<gene>
    <name evidence="9" type="ORF">EUGRSUZ_L02828</name>
</gene>
<feature type="transmembrane region" description="Helical" evidence="7">
    <location>
        <begin position="35"/>
        <end position="52"/>
    </location>
</feature>
<keyword evidence="2 7" id="KW-0812">Transmembrane</keyword>
<organism evidence="9 10">
    <name type="scientific">Eucalyptus grandis</name>
    <name type="common">Flooded gum</name>
    <dbReference type="NCBI Taxonomy" id="71139"/>
    <lineage>
        <taxon>Eukaryota</taxon>
        <taxon>Viridiplantae</taxon>
        <taxon>Streptophyta</taxon>
        <taxon>Embryophyta</taxon>
        <taxon>Tracheophyta</taxon>
        <taxon>Spermatophyta</taxon>
        <taxon>Magnoliopsida</taxon>
        <taxon>eudicotyledons</taxon>
        <taxon>Gunneridae</taxon>
        <taxon>Pentapetalae</taxon>
        <taxon>rosids</taxon>
        <taxon>malvids</taxon>
        <taxon>Myrtales</taxon>
        <taxon>Myrtaceae</taxon>
        <taxon>Myrtoideae</taxon>
        <taxon>Eucalypteae</taxon>
        <taxon>Eucalyptus</taxon>
    </lineage>
</organism>
<sequence>MGHDYSIRGFLVKLFMHKGQNDHDQEVYSKTYRNYHLVVATLIAAATFQAGVNPPGGVWQQKTEGKHEVGRAIHGTDPSAFYVFLAFNTLAFSSSMLLIICHTWGFPFFLEVVIAMISMGITYGASVFAITPSYMECQSLLSIAAVPAIVRSLILVCKYVHAKIHNNSKNFHG</sequence>
<dbReference type="InterPro" id="IPR026961">
    <property type="entry name" value="PGG_dom"/>
</dbReference>
<dbReference type="Proteomes" id="UP000030711">
    <property type="component" value="Unassembled WGS sequence"/>
</dbReference>
<evidence type="ECO:0000256" key="2">
    <source>
        <dbReference type="ARBA" id="ARBA00022692"/>
    </source>
</evidence>
<evidence type="ECO:0000259" key="8">
    <source>
        <dbReference type="Pfam" id="PF13962"/>
    </source>
</evidence>
<keyword evidence="5" id="KW-0040">ANK repeat</keyword>
<dbReference type="Pfam" id="PF13962">
    <property type="entry name" value="PGG"/>
    <property type="match status" value="1"/>
</dbReference>
<dbReference type="GO" id="GO:0016020">
    <property type="term" value="C:membrane"/>
    <property type="evidence" value="ECO:0007669"/>
    <property type="project" value="UniProtKB-SubCell"/>
</dbReference>
<feature type="transmembrane region" description="Helical" evidence="7">
    <location>
        <begin position="140"/>
        <end position="160"/>
    </location>
</feature>
<dbReference type="PANTHER" id="PTHR24186">
    <property type="entry name" value="PROTEIN PHOSPHATASE 1 REGULATORY SUBUNIT"/>
    <property type="match status" value="1"/>
</dbReference>
<evidence type="ECO:0000256" key="6">
    <source>
        <dbReference type="ARBA" id="ARBA00023136"/>
    </source>
</evidence>
<evidence type="ECO:0000256" key="1">
    <source>
        <dbReference type="ARBA" id="ARBA00004141"/>
    </source>
</evidence>
<keyword evidence="4 7" id="KW-1133">Transmembrane helix</keyword>
<evidence type="ECO:0000256" key="5">
    <source>
        <dbReference type="ARBA" id="ARBA00023043"/>
    </source>
</evidence>
<comment type="subcellular location">
    <subcellularLocation>
        <location evidence="1">Membrane</location>
        <topology evidence="1">Multi-pass membrane protein</topology>
    </subcellularLocation>
</comment>
<dbReference type="PANTHER" id="PTHR24186:SF37">
    <property type="entry name" value="PGG DOMAIN-CONTAINING PROTEIN"/>
    <property type="match status" value="1"/>
</dbReference>
<evidence type="ECO:0000313" key="9">
    <source>
        <dbReference type="EMBL" id="KAK2631497.1"/>
    </source>
</evidence>
<keyword evidence="10" id="KW-1185">Reference proteome</keyword>
<protein>
    <recommendedName>
        <fullName evidence="8">PGG domain-containing protein</fullName>
    </recommendedName>
</protein>
<reference evidence="9 10" key="1">
    <citation type="journal article" date="2014" name="Nature">
        <title>The genome of Eucalyptus grandis.</title>
        <authorList>
            <person name="Myburg A.A."/>
            <person name="Grattapaglia D."/>
            <person name="Tuskan G.A."/>
            <person name="Hellsten U."/>
            <person name="Hayes R.D."/>
            <person name="Grimwood J."/>
            <person name="Jenkins J."/>
            <person name="Lindquist E."/>
            <person name="Tice H."/>
            <person name="Bauer D."/>
            <person name="Goodstein D.M."/>
            <person name="Dubchak I."/>
            <person name="Poliakov A."/>
            <person name="Mizrachi E."/>
            <person name="Kullan A.R."/>
            <person name="Hussey S.G."/>
            <person name="Pinard D."/>
            <person name="van der Merwe K."/>
            <person name="Singh P."/>
            <person name="van Jaarsveld I."/>
            <person name="Silva-Junior O.B."/>
            <person name="Togawa R.C."/>
            <person name="Pappas M.R."/>
            <person name="Faria D.A."/>
            <person name="Sansaloni C.P."/>
            <person name="Petroli C.D."/>
            <person name="Yang X."/>
            <person name="Ranjan P."/>
            <person name="Tschaplinski T.J."/>
            <person name="Ye C.Y."/>
            <person name="Li T."/>
            <person name="Sterck L."/>
            <person name="Vanneste K."/>
            <person name="Murat F."/>
            <person name="Soler M."/>
            <person name="Clemente H.S."/>
            <person name="Saidi N."/>
            <person name="Cassan-Wang H."/>
            <person name="Dunand C."/>
            <person name="Hefer C.A."/>
            <person name="Bornberg-Bauer E."/>
            <person name="Kersting A.R."/>
            <person name="Vining K."/>
            <person name="Amarasinghe V."/>
            <person name="Ranik M."/>
            <person name="Naithani S."/>
            <person name="Elser J."/>
            <person name="Boyd A.E."/>
            <person name="Liston A."/>
            <person name="Spatafora J.W."/>
            <person name="Dharmwardhana P."/>
            <person name="Raja R."/>
            <person name="Sullivan C."/>
            <person name="Romanel E."/>
            <person name="Alves-Ferreira M."/>
            <person name="Kulheim C."/>
            <person name="Foley W."/>
            <person name="Carocha V."/>
            <person name="Paiva J."/>
            <person name="Kudrna D."/>
            <person name="Brommonschenkel S.H."/>
            <person name="Pasquali G."/>
            <person name="Byrne M."/>
            <person name="Rigault P."/>
            <person name="Tibbits J."/>
            <person name="Spokevicius A."/>
            <person name="Jones R.C."/>
            <person name="Steane D.A."/>
            <person name="Vaillancourt R.E."/>
            <person name="Potts B.M."/>
            <person name="Joubert F."/>
            <person name="Barry K."/>
            <person name="Pappas G.J."/>
            <person name="Strauss S.H."/>
            <person name="Jaiswal P."/>
            <person name="Grima-Pettenati J."/>
            <person name="Salse J."/>
            <person name="Van de Peer Y."/>
            <person name="Rokhsar D.S."/>
            <person name="Schmutz J."/>
        </authorList>
    </citation>
    <scope>NUCLEOTIDE SEQUENCE [LARGE SCALE GENOMIC DNA]</scope>
    <source>
        <strain evidence="10">cv. BRASUZ1</strain>
        <tissue evidence="9">Leaf extractions</tissue>
    </source>
</reference>
<feature type="transmembrane region" description="Helical" evidence="7">
    <location>
        <begin position="80"/>
        <end position="101"/>
    </location>
</feature>
<keyword evidence="6 7" id="KW-0472">Membrane</keyword>
<evidence type="ECO:0000256" key="4">
    <source>
        <dbReference type="ARBA" id="ARBA00022989"/>
    </source>
</evidence>
<name>A0AAD9T974_EUCGR</name>
<keyword evidence="3" id="KW-0677">Repeat</keyword>
<dbReference type="AlphaFoldDB" id="A0AAD9T974"/>